<dbReference type="Gene3D" id="3.40.630.30">
    <property type="match status" value="1"/>
</dbReference>
<dbReference type="PROSITE" id="PS51186">
    <property type="entry name" value="GNAT"/>
    <property type="match status" value="1"/>
</dbReference>
<dbReference type="OrthoDB" id="9796171at2"/>
<gene>
    <name evidence="2" type="ORF">EDF62_1107</name>
</gene>
<organism evidence="2 3">
    <name type="scientific">Leucobacter luti</name>
    <dbReference type="NCBI Taxonomy" id="340320"/>
    <lineage>
        <taxon>Bacteria</taxon>
        <taxon>Bacillati</taxon>
        <taxon>Actinomycetota</taxon>
        <taxon>Actinomycetes</taxon>
        <taxon>Micrococcales</taxon>
        <taxon>Microbacteriaceae</taxon>
        <taxon>Leucobacter</taxon>
    </lineage>
</organism>
<dbReference type="AlphaFoldDB" id="A0A4R6S0V7"/>
<comment type="caution">
    <text evidence="2">The sequence shown here is derived from an EMBL/GenBank/DDBJ whole genome shotgun (WGS) entry which is preliminary data.</text>
</comment>
<dbReference type="EMBL" id="SNYA01000003">
    <property type="protein sequence ID" value="TDP93131.1"/>
    <property type="molecule type" value="Genomic_DNA"/>
</dbReference>
<dbReference type="Proteomes" id="UP000295601">
    <property type="component" value="Unassembled WGS sequence"/>
</dbReference>
<evidence type="ECO:0000313" key="2">
    <source>
        <dbReference type="EMBL" id="TDP93131.1"/>
    </source>
</evidence>
<feature type="domain" description="N-acetyltransferase" evidence="1">
    <location>
        <begin position="14"/>
        <end position="154"/>
    </location>
</feature>
<reference evidence="2 3" key="1">
    <citation type="submission" date="2019-03" db="EMBL/GenBank/DDBJ databases">
        <title>Genomic analyses of the natural microbiome of Caenorhabditis elegans.</title>
        <authorList>
            <person name="Samuel B."/>
        </authorList>
    </citation>
    <scope>NUCLEOTIDE SEQUENCE [LARGE SCALE GENOMIC DNA]</scope>
    <source>
        <strain evidence="2 3">JUb18</strain>
    </source>
</reference>
<evidence type="ECO:0000313" key="3">
    <source>
        <dbReference type="Proteomes" id="UP000295601"/>
    </source>
</evidence>
<dbReference type="Pfam" id="PF13673">
    <property type="entry name" value="Acetyltransf_10"/>
    <property type="match status" value="1"/>
</dbReference>
<dbReference type="RefSeq" id="WP_133616270.1">
    <property type="nucleotide sequence ID" value="NZ_CP080492.1"/>
</dbReference>
<keyword evidence="3" id="KW-1185">Reference proteome</keyword>
<sequence>MRTLPNELTMHTSSDLAAMSAAALYRIARLRQEVFVVEQHCVYLDLDGRDAEAGTTLLWAEDAAGDVAATMRVLREDALEPGLSSIGRVATAPVWRGRGVAAVLLDAAIQSCDGGPILIHAQSYLTDWYGRFGFQASGPEFVEDGIPHTPMRIG</sequence>
<name>A0A4R6S0V7_9MICO</name>
<dbReference type="SUPFAM" id="SSF55729">
    <property type="entry name" value="Acyl-CoA N-acyltransferases (Nat)"/>
    <property type="match status" value="1"/>
</dbReference>
<accession>A0A4R6S0V7</accession>
<proteinExistence type="predicted"/>
<protein>
    <submittedName>
        <fullName evidence="2">ElaA protein</fullName>
    </submittedName>
</protein>
<evidence type="ECO:0000259" key="1">
    <source>
        <dbReference type="PROSITE" id="PS51186"/>
    </source>
</evidence>
<dbReference type="CDD" id="cd04301">
    <property type="entry name" value="NAT_SF"/>
    <property type="match status" value="1"/>
</dbReference>
<dbReference type="InterPro" id="IPR016181">
    <property type="entry name" value="Acyl_CoA_acyltransferase"/>
</dbReference>
<dbReference type="GO" id="GO:0016747">
    <property type="term" value="F:acyltransferase activity, transferring groups other than amino-acyl groups"/>
    <property type="evidence" value="ECO:0007669"/>
    <property type="project" value="InterPro"/>
</dbReference>
<dbReference type="InterPro" id="IPR000182">
    <property type="entry name" value="GNAT_dom"/>
</dbReference>